<protein>
    <submittedName>
        <fullName evidence="2">Uncharacterized protein</fullName>
    </submittedName>
</protein>
<accession>A0ABR6IDX6</accession>
<dbReference type="EMBL" id="JACIEG010000009">
    <property type="protein sequence ID" value="MBB3971187.1"/>
    <property type="molecule type" value="Genomic_DNA"/>
</dbReference>
<keyword evidence="1" id="KW-0472">Membrane</keyword>
<comment type="caution">
    <text evidence="2">The sequence shown here is derived from an EMBL/GenBank/DDBJ whole genome shotgun (WGS) entry which is preliminary data.</text>
</comment>
<evidence type="ECO:0000313" key="3">
    <source>
        <dbReference type="Proteomes" id="UP000583101"/>
    </source>
</evidence>
<keyword evidence="1" id="KW-0812">Transmembrane</keyword>
<organism evidence="2 3">
    <name type="scientific">Mucilaginibacter phyllosphaerae</name>
    <dbReference type="NCBI Taxonomy" id="1812349"/>
    <lineage>
        <taxon>Bacteria</taxon>
        <taxon>Pseudomonadati</taxon>
        <taxon>Bacteroidota</taxon>
        <taxon>Sphingobacteriia</taxon>
        <taxon>Sphingobacteriales</taxon>
        <taxon>Sphingobacteriaceae</taxon>
        <taxon>Mucilaginibacter</taxon>
    </lineage>
</organism>
<sequence>MKTLQNLTHYQFSEQTFALGEKIINVSIYIAAFAFMIFPFAILFLRLC</sequence>
<name>A0ABR6IDX6_9SPHI</name>
<dbReference type="RefSeq" id="WP_158285256.1">
    <property type="nucleotide sequence ID" value="NZ_BMCZ01000003.1"/>
</dbReference>
<proteinExistence type="predicted"/>
<evidence type="ECO:0000256" key="1">
    <source>
        <dbReference type="SAM" id="Phobius"/>
    </source>
</evidence>
<gene>
    <name evidence="2" type="ORF">GGR35_003815</name>
</gene>
<evidence type="ECO:0000313" key="2">
    <source>
        <dbReference type="EMBL" id="MBB3971187.1"/>
    </source>
</evidence>
<reference evidence="2 3" key="1">
    <citation type="submission" date="2020-08" db="EMBL/GenBank/DDBJ databases">
        <title>Genomic Encyclopedia of Type Strains, Phase IV (KMG-IV): sequencing the most valuable type-strain genomes for metagenomic binning, comparative biology and taxonomic classification.</title>
        <authorList>
            <person name="Goeker M."/>
        </authorList>
    </citation>
    <scope>NUCLEOTIDE SEQUENCE [LARGE SCALE GENOMIC DNA]</scope>
    <source>
        <strain evidence="2 3">DSM 100995</strain>
    </source>
</reference>
<dbReference type="Proteomes" id="UP000583101">
    <property type="component" value="Unassembled WGS sequence"/>
</dbReference>
<feature type="transmembrane region" description="Helical" evidence="1">
    <location>
        <begin position="23"/>
        <end position="45"/>
    </location>
</feature>
<keyword evidence="1" id="KW-1133">Transmembrane helix</keyword>
<keyword evidence="3" id="KW-1185">Reference proteome</keyword>